<proteinExistence type="inferred from homology"/>
<gene>
    <name evidence="9" type="ORF">NYF23_12740</name>
</gene>
<evidence type="ECO:0000313" key="9">
    <source>
        <dbReference type="EMBL" id="UVW34864.1"/>
    </source>
</evidence>
<accession>A0ABY5TNQ6</accession>
<evidence type="ECO:0000313" key="10">
    <source>
        <dbReference type="Proteomes" id="UP001059934"/>
    </source>
</evidence>
<feature type="transmembrane region" description="Helical" evidence="8">
    <location>
        <begin position="133"/>
        <end position="159"/>
    </location>
</feature>
<feature type="transmembrane region" description="Helical" evidence="8">
    <location>
        <begin position="207"/>
        <end position="227"/>
    </location>
</feature>
<keyword evidence="4" id="KW-1003">Cell membrane</keyword>
<dbReference type="EMBL" id="CP103416">
    <property type="protein sequence ID" value="UVW34864.1"/>
    <property type="molecule type" value="Genomic_DNA"/>
</dbReference>
<dbReference type="PANTHER" id="PTHR34979">
    <property type="entry name" value="INNER MEMBRANE PROTEIN YGAZ"/>
    <property type="match status" value="1"/>
</dbReference>
<evidence type="ECO:0000256" key="5">
    <source>
        <dbReference type="ARBA" id="ARBA00022692"/>
    </source>
</evidence>
<keyword evidence="5 8" id="KW-0812">Transmembrane</keyword>
<keyword evidence="3" id="KW-0813">Transport</keyword>
<evidence type="ECO:0000256" key="7">
    <source>
        <dbReference type="ARBA" id="ARBA00023136"/>
    </source>
</evidence>
<name>A0ABY5TNQ6_9GAMM</name>
<keyword evidence="10" id="KW-1185">Reference proteome</keyword>
<keyword evidence="7 8" id="KW-0472">Membrane</keyword>
<comment type="subcellular location">
    <subcellularLocation>
        <location evidence="1">Cell membrane</location>
        <topology evidence="1">Multi-pass membrane protein</topology>
    </subcellularLocation>
</comment>
<dbReference type="Proteomes" id="UP001059934">
    <property type="component" value="Chromosome"/>
</dbReference>
<comment type="similarity">
    <text evidence="2">Belongs to the AzlC family.</text>
</comment>
<sequence>MSTIKRALKIATLRGVMDMLPLSLAVLPWGILFGSLAVQRGFSWLEAQMFSGVIFGGAVQIVTVELIADNSSLLTVLFTAFIISSRHFLYGLSLRERLSPQPLRWRLSLGFLLTDELFALSGHRRAYLGKLRLYYGLAAGGSFYLAWNLWTFVGIVAGASLPDLTDLGLDFAIAATFIALVVPGIKSLATLAAVLTAATASVVFTLWHFELGLICAALLAMMVGYTVNKLSGKWGGGS</sequence>
<feature type="transmembrane region" description="Helical" evidence="8">
    <location>
        <begin position="73"/>
        <end position="91"/>
    </location>
</feature>
<keyword evidence="6 8" id="KW-1133">Transmembrane helix</keyword>
<evidence type="ECO:0000256" key="8">
    <source>
        <dbReference type="SAM" id="Phobius"/>
    </source>
</evidence>
<dbReference type="Pfam" id="PF03591">
    <property type="entry name" value="AzlC"/>
    <property type="match status" value="1"/>
</dbReference>
<protein>
    <submittedName>
        <fullName evidence="9">AzlC family ABC transporter permease</fullName>
    </submittedName>
</protein>
<feature type="transmembrane region" description="Helical" evidence="8">
    <location>
        <begin position="171"/>
        <end position="195"/>
    </location>
</feature>
<evidence type="ECO:0000256" key="2">
    <source>
        <dbReference type="ARBA" id="ARBA00010735"/>
    </source>
</evidence>
<organism evidence="9 10">
    <name type="scientific">SAR92 clade bacterium H455</name>
    <dbReference type="NCBI Taxonomy" id="2974818"/>
    <lineage>
        <taxon>Bacteria</taxon>
        <taxon>Pseudomonadati</taxon>
        <taxon>Pseudomonadota</taxon>
        <taxon>Gammaproteobacteria</taxon>
        <taxon>Cellvibrionales</taxon>
        <taxon>Porticoccaceae</taxon>
        <taxon>SAR92 clade</taxon>
    </lineage>
</organism>
<dbReference type="InterPro" id="IPR011606">
    <property type="entry name" value="Brnchd-chn_aa_trnsp_permease"/>
</dbReference>
<dbReference type="PANTHER" id="PTHR34979:SF1">
    <property type="entry name" value="INNER MEMBRANE PROTEIN YGAZ"/>
    <property type="match status" value="1"/>
</dbReference>
<evidence type="ECO:0000256" key="1">
    <source>
        <dbReference type="ARBA" id="ARBA00004651"/>
    </source>
</evidence>
<evidence type="ECO:0000256" key="4">
    <source>
        <dbReference type="ARBA" id="ARBA00022475"/>
    </source>
</evidence>
<evidence type="ECO:0000256" key="3">
    <source>
        <dbReference type="ARBA" id="ARBA00022448"/>
    </source>
</evidence>
<reference evidence="9" key="1">
    <citation type="submission" date="2022-08" db="EMBL/GenBank/DDBJ databases">
        <title>Catabolic pathway analysis in culturable SAR92 clade bacteria reveals their overlooked roles in DMSP degradation in coastal seas.</title>
        <authorList>
            <person name="He X."/>
            <person name="Zhang X."/>
            <person name="Zhang Y."/>
        </authorList>
    </citation>
    <scope>NUCLEOTIDE SEQUENCE</scope>
    <source>
        <strain evidence="9">H455</strain>
    </source>
</reference>
<evidence type="ECO:0000256" key="6">
    <source>
        <dbReference type="ARBA" id="ARBA00022989"/>
    </source>
</evidence>